<sequence>MRLLILAGLAVGAIAVFEPQQGSGLVRSVVHGFG</sequence>
<evidence type="ECO:0000313" key="1">
    <source>
        <dbReference type="EMBL" id="RBP05233.1"/>
    </source>
</evidence>
<dbReference type="EMBL" id="QNRK01000035">
    <property type="protein sequence ID" value="RBP05233.1"/>
    <property type="molecule type" value="Genomic_DNA"/>
</dbReference>
<comment type="caution">
    <text evidence="1">The sequence shown here is derived from an EMBL/GenBank/DDBJ whole genome shotgun (WGS) entry which is preliminary data.</text>
</comment>
<organism evidence="1 2">
    <name type="scientific">Roseiarcus fermentans</name>
    <dbReference type="NCBI Taxonomy" id="1473586"/>
    <lineage>
        <taxon>Bacteria</taxon>
        <taxon>Pseudomonadati</taxon>
        <taxon>Pseudomonadota</taxon>
        <taxon>Alphaproteobacteria</taxon>
        <taxon>Hyphomicrobiales</taxon>
        <taxon>Roseiarcaceae</taxon>
        <taxon>Roseiarcus</taxon>
    </lineage>
</organism>
<keyword evidence="2" id="KW-1185">Reference proteome</keyword>
<evidence type="ECO:0000313" key="2">
    <source>
        <dbReference type="Proteomes" id="UP000253529"/>
    </source>
</evidence>
<protein>
    <submittedName>
        <fullName evidence="1">Uncharacterized protein</fullName>
    </submittedName>
</protein>
<name>A0A366ES48_9HYPH</name>
<dbReference type="AlphaFoldDB" id="A0A366ES48"/>
<gene>
    <name evidence="1" type="ORF">DFR50_13523</name>
</gene>
<reference evidence="1 2" key="1">
    <citation type="submission" date="2018-06" db="EMBL/GenBank/DDBJ databases">
        <title>Genomic Encyclopedia of Type Strains, Phase IV (KMG-IV): sequencing the most valuable type-strain genomes for metagenomic binning, comparative biology and taxonomic classification.</title>
        <authorList>
            <person name="Goeker M."/>
        </authorList>
    </citation>
    <scope>NUCLEOTIDE SEQUENCE [LARGE SCALE GENOMIC DNA]</scope>
    <source>
        <strain evidence="1 2">DSM 24875</strain>
    </source>
</reference>
<accession>A0A366ES48</accession>
<proteinExistence type="predicted"/>
<dbReference type="Proteomes" id="UP000253529">
    <property type="component" value="Unassembled WGS sequence"/>
</dbReference>